<dbReference type="InterPro" id="IPR013098">
    <property type="entry name" value="Ig_I-set"/>
</dbReference>
<dbReference type="Pfam" id="PF07679">
    <property type="entry name" value="I-set"/>
    <property type="match status" value="2"/>
</dbReference>
<evidence type="ECO:0000256" key="3">
    <source>
        <dbReference type="ARBA" id="ARBA00022553"/>
    </source>
</evidence>
<evidence type="ECO:0000256" key="18">
    <source>
        <dbReference type="SAM" id="Phobius"/>
    </source>
</evidence>
<feature type="non-terminal residue" evidence="20">
    <location>
        <position position="1"/>
    </location>
</feature>
<feature type="domain" description="Ig-like" evidence="19">
    <location>
        <begin position="118"/>
        <end position="205"/>
    </location>
</feature>
<keyword evidence="10" id="KW-0067">ATP-binding</keyword>
<keyword evidence="16" id="KW-0325">Glycoprotein</keyword>
<evidence type="ECO:0000256" key="17">
    <source>
        <dbReference type="ARBA" id="ARBA00023319"/>
    </source>
</evidence>
<evidence type="ECO:0000256" key="5">
    <source>
        <dbReference type="ARBA" id="ARBA00022692"/>
    </source>
</evidence>
<sequence>VLHLHLVFNYLVQSISSIDPPRLSPHAEKRDARKVVRSGSVVHLSCPVENFDKDELFIEWLKDGETLGEFDRRIRKTSGGALKIKDVNVDDTGRYICKVINGFGSIEIETTLIVLGKPLLTDVSTFQNSIVHRKIGENIKFKCVSSGYPRPLLTWFHNGHMIRDRERTKKRWTLTLNELKIEDSGNYTCIAFNSYGNASSSFTLEVMGGRRIEIRELYPGNTTLIEGGKVAFNCRVVSDIKPHIQWLKQIQNDELKSDVFSVSSTYRNNKHSDHILNFQGKRFKVLKEPEAVPQKDGSFVNKLTISNIKIEQSGQYSCLAASSYGYDFKSAFLMVLPQAKPLPPVSNHIVESSFPLWMIVLITSILVFIIVLFCACCRFQRNHQKRNNTNVKIMTSTMIPTSPITTKTNRTSINYETNIVYSQAPSSSISPCLNSELTKYNGIKDNRSSNVSSSNYTSAPKTFPSEYFYFPEGKSYGYLC</sequence>
<dbReference type="InterPro" id="IPR003599">
    <property type="entry name" value="Ig_sub"/>
</dbReference>
<evidence type="ECO:0000256" key="12">
    <source>
        <dbReference type="ARBA" id="ARBA00023136"/>
    </source>
</evidence>
<keyword evidence="14" id="KW-1015">Disulfide bond</keyword>
<keyword evidence="7" id="KW-0677">Repeat</keyword>
<dbReference type="Gene3D" id="2.60.40.10">
    <property type="entry name" value="Immunoglobulins"/>
    <property type="match status" value="3"/>
</dbReference>
<dbReference type="EMBL" id="NCKU01001687">
    <property type="protein sequence ID" value="RWS11483.1"/>
    <property type="molecule type" value="Genomic_DNA"/>
</dbReference>
<reference evidence="20 21" key="1">
    <citation type="journal article" date="2018" name="Gigascience">
        <title>Genomes of trombidid mites reveal novel predicted allergens and laterally-transferred genes associated with secondary metabolism.</title>
        <authorList>
            <person name="Dong X."/>
            <person name="Chaisiri K."/>
            <person name="Xia D."/>
            <person name="Armstrong S.D."/>
            <person name="Fang Y."/>
            <person name="Donnelly M.J."/>
            <person name="Kadowaki T."/>
            <person name="McGarry J.W."/>
            <person name="Darby A.C."/>
            <person name="Makepeace B.L."/>
        </authorList>
    </citation>
    <scope>NUCLEOTIDE SEQUENCE [LARGE SCALE GENOMIC DNA]</scope>
    <source>
        <strain evidence="20">UoL-WK</strain>
    </source>
</reference>
<dbReference type="STRING" id="1965070.A0A3S3S7C4"/>
<keyword evidence="21" id="KW-1185">Reference proteome</keyword>
<protein>
    <recommendedName>
        <fullName evidence="2">receptor protein-tyrosine kinase</fullName>
        <ecNumber evidence="2">2.7.10.1</ecNumber>
    </recommendedName>
</protein>
<dbReference type="Pfam" id="PF13927">
    <property type="entry name" value="Ig_3"/>
    <property type="match status" value="1"/>
</dbReference>
<dbReference type="GO" id="GO:0004714">
    <property type="term" value="F:transmembrane receptor protein tyrosine kinase activity"/>
    <property type="evidence" value="ECO:0007669"/>
    <property type="project" value="UniProtKB-EC"/>
</dbReference>
<feature type="non-terminal residue" evidence="20">
    <location>
        <position position="480"/>
    </location>
</feature>
<evidence type="ECO:0000256" key="10">
    <source>
        <dbReference type="ARBA" id="ARBA00022840"/>
    </source>
</evidence>
<dbReference type="OrthoDB" id="6510774at2759"/>
<keyword evidence="15 20" id="KW-0675">Receptor</keyword>
<dbReference type="SUPFAM" id="SSF48726">
    <property type="entry name" value="Immunoglobulin"/>
    <property type="match status" value="3"/>
</dbReference>
<keyword evidence="8" id="KW-0547">Nucleotide-binding</keyword>
<keyword evidence="12 18" id="KW-0472">Membrane</keyword>
<keyword evidence="6" id="KW-0732">Signal</keyword>
<dbReference type="SMART" id="SM00408">
    <property type="entry name" value="IGc2"/>
    <property type="match status" value="3"/>
</dbReference>
<keyword evidence="4" id="KW-0808">Transferase</keyword>
<evidence type="ECO:0000256" key="4">
    <source>
        <dbReference type="ARBA" id="ARBA00022679"/>
    </source>
</evidence>
<accession>A0A3S3S7C4</accession>
<dbReference type="InterPro" id="IPR052615">
    <property type="entry name" value="FGFRL"/>
</dbReference>
<evidence type="ECO:0000256" key="7">
    <source>
        <dbReference type="ARBA" id="ARBA00022737"/>
    </source>
</evidence>
<dbReference type="PANTHER" id="PTHR19890">
    <property type="entry name" value="FIBROBLAST GROWTH FACTOR RECEPTOR"/>
    <property type="match status" value="1"/>
</dbReference>
<keyword evidence="3" id="KW-0597">Phosphoprotein</keyword>
<keyword evidence="11 18" id="KW-1133">Transmembrane helix</keyword>
<keyword evidence="9" id="KW-0418">Kinase</keyword>
<evidence type="ECO:0000256" key="14">
    <source>
        <dbReference type="ARBA" id="ARBA00023157"/>
    </source>
</evidence>
<dbReference type="InterPro" id="IPR003598">
    <property type="entry name" value="Ig_sub2"/>
</dbReference>
<gene>
    <name evidence="20" type="ORF">B4U79_03195</name>
</gene>
<proteinExistence type="predicted"/>
<evidence type="ECO:0000256" key="2">
    <source>
        <dbReference type="ARBA" id="ARBA00011902"/>
    </source>
</evidence>
<keyword evidence="5 18" id="KW-0812">Transmembrane</keyword>
<dbReference type="FunFam" id="2.60.40.10:FF:000016">
    <property type="entry name" value="Fibroblast growth factor receptor"/>
    <property type="match status" value="1"/>
</dbReference>
<evidence type="ECO:0000313" key="20">
    <source>
        <dbReference type="EMBL" id="RWS11483.1"/>
    </source>
</evidence>
<evidence type="ECO:0000259" key="19">
    <source>
        <dbReference type="PROSITE" id="PS50835"/>
    </source>
</evidence>
<comment type="subcellular location">
    <subcellularLocation>
        <location evidence="1">Membrane</location>
        <topology evidence="1">Single-pass membrane protein</topology>
    </subcellularLocation>
</comment>
<dbReference type="PANTHER" id="PTHR19890:SF10">
    <property type="entry name" value="FIBROBLAST GROWTH FACTOR RECEPTOR-LIKE 1"/>
    <property type="match status" value="1"/>
</dbReference>
<evidence type="ECO:0000256" key="15">
    <source>
        <dbReference type="ARBA" id="ARBA00023170"/>
    </source>
</evidence>
<keyword evidence="17" id="KW-0393">Immunoglobulin domain</keyword>
<evidence type="ECO:0000256" key="9">
    <source>
        <dbReference type="ARBA" id="ARBA00022777"/>
    </source>
</evidence>
<dbReference type="GO" id="GO:0005524">
    <property type="term" value="F:ATP binding"/>
    <property type="evidence" value="ECO:0007669"/>
    <property type="project" value="UniProtKB-KW"/>
</dbReference>
<keyword evidence="13" id="KW-0829">Tyrosine-protein kinase</keyword>
<feature type="domain" description="Ig-like" evidence="19">
    <location>
        <begin position="21"/>
        <end position="113"/>
    </location>
</feature>
<evidence type="ECO:0000313" key="21">
    <source>
        <dbReference type="Proteomes" id="UP000285301"/>
    </source>
</evidence>
<evidence type="ECO:0000256" key="16">
    <source>
        <dbReference type="ARBA" id="ARBA00023180"/>
    </source>
</evidence>
<comment type="caution">
    <text evidence="20">The sequence shown here is derived from an EMBL/GenBank/DDBJ whole genome shotgun (WGS) entry which is preliminary data.</text>
</comment>
<dbReference type="InterPro" id="IPR036179">
    <property type="entry name" value="Ig-like_dom_sf"/>
</dbReference>
<organism evidence="20 21">
    <name type="scientific">Dinothrombium tinctorium</name>
    <dbReference type="NCBI Taxonomy" id="1965070"/>
    <lineage>
        <taxon>Eukaryota</taxon>
        <taxon>Metazoa</taxon>
        <taxon>Ecdysozoa</taxon>
        <taxon>Arthropoda</taxon>
        <taxon>Chelicerata</taxon>
        <taxon>Arachnida</taxon>
        <taxon>Acari</taxon>
        <taxon>Acariformes</taxon>
        <taxon>Trombidiformes</taxon>
        <taxon>Prostigmata</taxon>
        <taxon>Anystina</taxon>
        <taxon>Parasitengona</taxon>
        <taxon>Trombidioidea</taxon>
        <taxon>Trombidiidae</taxon>
        <taxon>Dinothrombium</taxon>
    </lineage>
</organism>
<dbReference type="SMART" id="SM00409">
    <property type="entry name" value="IG"/>
    <property type="match status" value="3"/>
</dbReference>
<evidence type="ECO:0000256" key="8">
    <source>
        <dbReference type="ARBA" id="ARBA00022741"/>
    </source>
</evidence>
<name>A0A3S3S7C4_9ACAR</name>
<dbReference type="AlphaFoldDB" id="A0A3S3S7C4"/>
<dbReference type="InterPro" id="IPR013783">
    <property type="entry name" value="Ig-like_fold"/>
</dbReference>
<evidence type="ECO:0000256" key="13">
    <source>
        <dbReference type="ARBA" id="ARBA00023137"/>
    </source>
</evidence>
<feature type="transmembrane region" description="Helical" evidence="18">
    <location>
        <begin position="354"/>
        <end position="376"/>
    </location>
</feature>
<dbReference type="Proteomes" id="UP000285301">
    <property type="component" value="Unassembled WGS sequence"/>
</dbReference>
<evidence type="ECO:0000256" key="1">
    <source>
        <dbReference type="ARBA" id="ARBA00004167"/>
    </source>
</evidence>
<evidence type="ECO:0000256" key="11">
    <source>
        <dbReference type="ARBA" id="ARBA00022989"/>
    </source>
</evidence>
<dbReference type="FunFam" id="2.60.40.10:FF:000020">
    <property type="entry name" value="Fibroblast growth factor receptor"/>
    <property type="match status" value="1"/>
</dbReference>
<dbReference type="PROSITE" id="PS50835">
    <property type="entry name" value="IG_LIKE"/>
    <property type="match status" value="3"/>
</dbReference>
<dbReference type="InterPro" id="IPR007110">
    <property type="entry name" value="Ig-like_dom"/>
</dbReference>
<evidence type="ECO:0000256" key="6">
    <source>
        <dbReference type="ARBA" id="ARBA00022729"/>
    </source>
</evidence>
<dbReference type="GO" id="GO:0016020">
    <property type="term" value="C:membrane"/>
    <property type="evidence" value="ECO:0007669"/>
    <property type="project" value="UniProtKB-SubCell"/>
</dbReference>
<feature type="domain" description="Ig-like" evidence="19">
    <location>
        <begin position="212"/>
        <end position="334"/>
    </location>
</feature>
<dbReference type="EC" id="2.7.10.1" evidence="2"/>